<evidence type="ECO:0000256" key="2">
    <source>
        <dbReference type="ARBA" id="ARBA00022692"/>
    </source>
</evidence>
<feature type="region of interest" description="Disordered" evidence="5">
    <location>
        <begin position="405"/>
        <end position="431"/>
    </location>
</feature>
<evidence type="ECO:0000256" key="6">
    <source>
        <dbReference type="SAM" id="Phobius"/>
    </source>
</evidence>
<feature type="transmembrane region" description="Helical" evidence="6">
    <location>
        <begin position="138"/>
        <end position="157"/>
    </location>
</feature>
<evidence type="ECO:0000313" key="8">
    <source>
        <dbReference type="Proteomes" id="UP000182259"/>
    </source>
</evidence>
<dbReference type="AlphaFoldDB" id="A0A1L0GAT2"/>
<feature type="compositionally biased region" description="Polar residues" evidence="5">
    <location>
        <begin position="413"/>
        <end position="431"/>
    </location>
</feature>
<dbReference type="Proteomes" id="UP000182259">
    <property type="component" value="Chromosome III"/>
</dbReference>
<evidence type="ECO:0000256" key="4">
    <source>
        <dbReference type="ARBA" id="ARBA00023136"/>
    </source>
</evidence>
<name>A0A1L0GAT2_9ASCO</name>
<gene>
    <name evidence="7" type="ORF">SAMEA4029009_CIC11G00000005932</name>
</gene>
<dbReference type="Pfam" id="PF08733">
    <property type="entry name" value="PalH"/>
    <property type="match status" value="1"/>
</dbReference>
<feature type="transmembrane region" description="Helical" evidence="6">
    <location>
        <begin position="186"/>
        <end position="207"/>
    </location>
</feature>
<organism evidence="7 8">
    <name type="scientific">Sungouiella intermedia</name>
    <dbReference type="NCBI Taxonomy" id="45354"/>
    <lineage>
        <taxon>Eukaryota</taxon>
        <taxon>Fungi</taxon>
        <taxon>Dikarya</taxon>
        <taxon>Ascomycota</taxon>
        <taxon>Saccharomycotina</taxon>
        <taxon>Pichiomycetes</taxon>
        <taxon>Metschnikowiaceae</taxon>
        <taxon>Sungouiella</taxon>
    </lineage>
</organism>
<keyword evidence="2 6" id="KW-0812">Transmembrane</keyword>
<dbReference type="GO" id="GO:0005886">
    <property type="term" value="C:plasma membrane"/>
    <property type="evidence" value="ECO:0007669"/>
    <property type="project" value="TreeGrafter"/>
</dbReference>
<reference evidence="7 8" key="1">
    <citation type="submission" date="2016-10" db="EMBL/GenBank/DDBJ databases">
        <authorList>
            <person name="de Groot N.N."/>
        </authorList>
    </citation>
    <scope>NUCLEOTIDE SEQUENCE [LARGE SCALE GENOMIC DNA]</scope>
    <source>
        <strain evidence="7 8">PYCC 4715</strain>
    </source>
</reference>
<sequence>MFELEVNSSASTMSNYSVYFLLQNNGLDLNCSVYSLTLGLLIYTDYYYQARLGNVTEFLPAYYATNCSIDELANQIKNQNLSAIDVLEWVDEFQRNPYNVADNGDSFVALLFTILALCVSCWMLMLMFLLLPKHKRKPVLTLLATLFYLVVLTAILSKITEVARDEYYADSLDMIKILGIVNERKAYSVSLIVSYFLTYLAILQQVVKLTAPRWKRANAYLGAALVVVFLVLSALEKSQVSDYFTYVYTERTVTFTAKSSFRLVILVWWCVALAYHTIWGTASSPFQVSYSKKLMPLVVLTWVMMMVHFVLSLLVVTEWRDQWLITSWITFIPHLLDMFLLTCSWEWYYSIRDLELKLELVGMLGRPISLDDVMGFSNTSPTKRASIRGRFQSFRDFFLIRTHQDPEPYTKDIPSTTTYSNSTALETPSPATQLASQDEEIDLGERIPMTELAIESVGNKTLHQTDNLHEITGRNNEEVDGNHDNDDDDDDEDDDYSYEVEYIDNDDMWNEDSDQIYANTTDTAGIPGVGHSGNAGISGSQVHNSDSSLAGQGELPSFRAHPGFHADDYWDDK</sequence>
<comment type="subcellular location">
    <subcellularLocation>
        <location evidence="1">Membrane</location>
        <topology evidence="1">Multi-pass membrane protein</topology>
    </subcellularLocation>
</comment>
<dbReference type="GO" id="GO:0071467">
    <property type="term" value="P:cellular response to pH"/>
    <property type="evidence" value="ECO:0007669"/>
    <property type="project" value="TreeGrafter"/>
</dbReference>
<dbReference type="PANTHER" id="PTHR35779">
    <property type="entry name" value="PH-RESPONSE REGULATOR PROTEIN PALH/RIM21"/>
    <property type="match status" value="1"/>
</dbReference>
<feature type="transmembrane region" description="Helical" evidence="6">
    <location>
        <begin position="294"/>
        <end position="316"/>
    </location>
</feature>
<feature type="transmembrane region" description="Helical" evidence="6">
    <location>
        <begin position="328"/>
        <end position="348"/>
    </location>
</feature>
<keyword evidence="3 6" id="KW-1133">Transmembrane helix</keyword>
<keyword evidence="4 6" id="KW-0472">Membrane</keyword>
<feature type="compositionally biased region" description="Acidic residues" evidence="5">
    <location>
        <begin position="485"/>
        <end position="495"/>
    </location>
</feature>
<feature type="transmembrane region" description="Helical" evidence="6">
    <location>
        <begin position="107"/>
        <end position="131"/>
    </location>
</feature>
<evidence type="ECO:0000256" key="1">
    <source>
        <dbReference type="ARBA" id="ARBA00004141"/>
    </source>
</evidence>
<dbReference type="EMBL" id="LT635766">
    <property type="protein sequence ID" value="SGZ53493.1"/>
    <property type="molecule type" value="Genomic_DNA"/>
</dbReference>
<evidence type="ECO:0000256" key="3">
    <source>
        <dbReference type="ARBA" id="ARBA00022989"/>
    </source>
</evidence>
<feature type="transmembrane region" description="Helical" evidence="6">
    <location>
        <begin position="219"/>
        <end position="235"/>
    </location>
</feature>
<feature type="transmembrane region" description="Helical" evidence="6">
    <location>
        <begin position="261"/>
        <end position="282"/>
    </location>
</feature>
<proteinExistence type="predicted"/>
<feature type="compositionally biased region" description="Basic and acidic residues" evidence="5">
    <location>
        <begin position="564"/>
        <end position="573"/>
    </location>
</feature>
<evidence type="ECO:0000313" key="7">
    <source>
        <dbReference type="EMBL" id="SGZ53493.1"/>
    </source>
</evidence>
<feature type="region of interest" description="Disordered" evidence="5">
    <location>
        <begin position="471"/>
        <end position="495"/>
    </location>
</feature>
<protein>
    <submittedName>
        <fullName evidence="7">CIC11C00000005932</fullName>
    </submittedName>
</protein>
<feature type="region of interest" description="Disordered" evidence="5">
    <location>
        <begin position="521"/>
        <end position="573"/>
    </location>
</feature>
<feature type="compositionally biased region" description="Polar residues" evidence="5">
    <location>
        <begin position="535"/>
        <end position="550"/>
    </location>
</feature>
<accession>A0A1L0GAT2</accession>
<feature type="compositionally biased region" description="Basic and acidic residues" evidence="5">
    <location>
        <begin position="471"/>
        <end position="484"/>
    </location>
</feature>
<evidence type="ECO:0000256" key="5">
    <source>
        <dbReference type="SAM" id="MobiDB-lite"/>
    </source>
</evidence>
<dbReference type="InterPro" id="IPR014844">
    <property type="entry name" value="PalH"/>
</dbReference>
<dbReference type="PANTHER" id="PTHR35779:SF2">
    <property type="entry name" value="PROTEIN DFG16"/>
    <property type="match status" value="1"/>
</dbReference>